<evidence type="ECO:0000259" key="2">
    <source>
        <dbReference type="Pfam" id="PF13778"/>
    </source>
</evidence>
<gene>
    <name evidence="3" type="ORF">ADICEAN_01938</name>
</gene>
<proteinExistence type="predicted"/>
<comment type="caution">
    <text evidence="3">The sequence shown here is derived from an EMBL/GenBank/DDBJ whole genome shotgun (WGS) entry which is preliminary data.</text>
</comment>
<protein>
    <recommendedName>
        <fullName evidence="2">DUF4174 domain-containing protein</fullName>
    </recommendedName>
</protein>
<name>M7NM91_9BACT</name>
<feature type="domain" description="DUF4174" evidence="2">
    <location>
        <begin position="1"/>
        <end position="80"/>
    </location>
</feature>
<evidence type="ECO:0000256" key="1">
    <source>
        <dbReference type="ARBA" id="ARBA00022729"/>
    </source>
</evidence>
<sequence length="87" mass="10017">MKERHLLVLHIFPDQVLLPNGIALGEEQAQSLRNHFIIPAKESVTLLIGKDGTEKLRSREVLSSERLFLTLDAMPMRQQEMQRKPID</sequence>
<dbReference type="AlphaFoldDB" id="M7NM91"/>
<accession>M7NM91</accession>
<dbReference type="Proteomes" id="UP000011910">
    <property type="component" value="Unassembled WGS sequence"/>
</dbReference>
<dbReference type="EMBL" id="AODQ01000041">
    <property type="protein sequence ID" value="EMR02900.1"/>
    <property type="molecule type" value="Genomic_DNA"/>
</dbReference>
<keyword evidence="1" id="KW-0732">Signal</keyword>
<evidence type="ECO:0000313" key="4">
    <source>
        <dbReference type="Proteomes" id="UP000011910"/>
    </source>
</evidence>
<evidence type="ECO:0000313" key="3">
    <source>
        <dbReference type="EMBL" id="EMR02900.1"/>
    </source>
</evidence>
<organism evidence="3 4">
    <name type="scientific">Cesiribacter andamanensis AMV16</name>
    <dbReference type="NCBI Taxonomy" id="1279009"/>
    <lineage>
        <taxon>Bacteria</taxon>
        <taxon>Pseudomonadati</taxon>
        <taxon>Bacteroidota</taxon>
        <taxon>Cytophagia</taxon>
        <taxon>Cytophagales</taxon>
        <taxon>Cesiribacteraceae</taxon>
        <taxon>Cesiribacter</taxon>
    </lineage>
</organism>
<reference evidence="3 4" key="1">
    <citation type="journal article" date="2013" name="Genome Announc.">
        <title>Draft Genome Sequence of Cesiribacter andamanensis Strain AMV16T, Isolated from a Soil Sample from a Mud Volcano in the Andaman Islands, India.</title>
        <authorList>
            <person name="Shivaji S."/>
            <person name="Ara S."/>
            <person name="Begum Z."/>
            <person name="Srinivas T.N."/>
            <person name="Singh A."/>
            <person name="Kumar Pinnaka A."/>
        </authorList>
    </citation>
    <scope>NUCLEOTIDE SEQUENCE [LARGE SCALE GENOMIC DNA]</scope>
    <source>
        <strain evidence="3 4">AMV16</strain>
    </source>
</reference>
<dbReference type="Pfam" id="PF13778">
    <property type="entry name" value="DUF4174"/>
    <property type="match status" value="1"/>
</dbReference>
<keyword evidence="4" id="KW-1185">Reference proteome</keyword>
<dbReference type="InterPro" id="IPR025232">
    <property type="entry name" value="DUF4174"/>
</dbReference>
<dbReference type="STRING" id="1279009.ADICEAN_01938"/>